<protein>
    <recommendedName>
        <fullName evidence="3">Outer membrane lipoprotein-sorting protein</fullName>
    </recommendedName>
</protein>
<comment type="caution">
    <text evidence="1">The sequence shown here is derived from an EMBL/GenBank/DDBJ whole genome shotgun (WGS) entry which is preliminary data.</text>
</comment>
<accession>A0ABT3M1E9</accession>
<organism evidence="1 2">
    <name type="scientific">Leptospira limi</name>
    <dbReference type="NCBI Taxonomy" id="2950023"/>
    <lineage>
        <taxon>Bacteria</taxon>
        <taxon>Pseudomonadati</taxon>
        <taxon>Spirochaetota</taxon>
        <taxon>Spirochaetia</taxon>
        <taxon>Leptospirales</taxon>
        <taxon>Leptospiraceae</taxon>
        <taxon>Leptospira</taxon>
    </lineage>
</organism>
<dbReference type="RefSeq" id="WP_265376536.1">
    <property type="nucleotide sequence ID" value="NZ_JAMQPV010000004.1"/>
</dbReference>
<proteinExistence type="predicted"/>
<name>A0ABT3M1E9_9LEPT</name>
<dbReference type="EMBL" id="JAMQPV010000004">
    <property type="protein sequence ID" value="MCW7463792.1"/>
    <property type="molecule type" value="Genomic_DNA"/>
</dbReference>
<evidence type="ECO:0008006" key="3">
    <source>
        <dbReference type="Google" id="ProtNLM"/>
    </source>
</evidence>
<dbReference type="Proteomes" id="UP001209737">
    <property type="component" value="Unassembled WGS sequence"/>
</dbReference>
<sequence>MKKVFILLLISFSIRADEKKDLLQITNIIEKYNEAFFSGPMITSESDEIVRSVNYYTKDGDFKQLLGLKERKEIIERSGDRRRWFVSKWQGKEPAIYVSASYNGNYDLEHNRQSKDLNDDYLFYFKNYCEFDGTIDARYARIKKMRLTYYDAPYTAVNNMMNIKVVGKFKKIISYDIEVKEDEKIINAMQSFQPVKSTTWYGNIFAIQLKVLEVYPGEPNLPLCTSDYYMGYKGWGSYEKVLSEIDELPELKGKRNPYVN</sequence>
<evidence type="ECO:0000313" key="2">
    <source>
        <dbReference type="Proteomes" id="UP001209737"/>
    </source>
</evidence>
<evidence type="ECO:0000313" key="1">
    <source>
        <dbReference type="EMBL" id="MCW7463792.1"/>
    </source>
</evidence>
<reference evidence="1 2" key="1">
    <citation type="submission" date="2022-06" db="EMBL/GenBank/DDBJ databases">
        <title>Leptospira isolates from biofilms formed at urban environments.</title>
        <authorList>
            <person name="Ribeiro P.S."/>
            <person name="Sousa T."/>
            <person name="Carvalho N."/>
            <person name="Aburjaile F."/>
            <person name="Neves F."/>
            <person name="Oliveira D."/>
            <person name="Blanco L."/>
            <person name="Lima J."/>
            <person name="Costa F."/>
            <person name="Brenig B."/>
            <person name="Soares S."/>
            <person name="Ramos R."/>
            <person name="Goes-Neto A."/>
            <person name="Matiuzzi M."/>
            <person name="Azevedo V."/>
            <person name="Ristow P."/>
        </authorList>
    </citation>
    <scope>NUCLEOTIDE SEQUENCE [LARGE SCALE GENOMIC DNA]</scope>
    <source>
        <strain evidence="1 2">VSF25</strain>
    </source>
</reference>
<gene>
    <name evidence="1" type="ORF">ND812_16950</name>
</gene>
<keyword evidence="2" id="KW-1185">Reference proteome</keyword>